<evidence type="ECO:0000256" key="2">
    <source>
        <dbReference type="SAM" id="Phobius"/>
    </source>
</evidence>
<keyword evidence="2" id="KW-0472">Membrane</keyword>
<keyword evidence="2" id="KW-1133">Transmembrane helix</keyword>
<evidence type="ECO:0000256" key="1">
    <source>
        <dbReference type="SAM" id="MobiDB-lite"/>
    </source>
</evidence>
<gene>
    <name evidence="3" type="ORF">C0Q70_05289</name>
</gene>
<feature type="compositionally biased region" description="Polar residues" evidence="1">
    <location>
        <begin position="112"/>
        <end position="123"/>
    </location>
</feature>
<feature type="transmembrane region" description="Helical" evidence="2">
    <location>
        <begin position="25"/>
        <end position="46"/>
    </location>
</feature>
<feature type="compositionally biased region" description="Polar residues" evidence="1">
    <location>
        <begin position="130"/>
        <end position="145"/>
    </location>
</feature>
<evidence type="ECO:0000313" key="3">
    <source>
        <dbReference type="EMBL" id="PVD34027.1"/>
    </source>
</evidence>
<organism evidence="3 4">
    <name type="scientific">Pomacea canaliculata</name>
    <name type="common">Golden apple snail</name>
    <dbReference type="NCBI Taxonomy" id="400727"/>
    <lineage>
        <taxon>Eukaryota</taxon>
        <taxon>Metazoa</taxon>
        <taxon>Spiralia</taxon>
        <taxon>Lophotrochozoa</taxon>
        <taxon>Mollusca</taxon>
        <taxon>Gastropoda</taxon>
        <taxon>Caenogastropoda</taxon>
        <taxon>Architaenioglossa</taxon>
        <taxon>Ampullarioidea</taxon>
        <taxon>Ampullariidae</taxon>
        <taxon>Pomacea</taxon>
    </lineage>
</organism>
<accession>A0A2T7PKW6</accession>
<evidence type="ECO:0000313" key="4">
    <source>
        <dbReference type="Proteomes" id="UP000245119"/>
    </source>
</evidence>
<sequence>MTDLAIAYRLATCRRKTLKYINSRTVLIAICALVVIECACVLAELMNEEQEILRFVQYLREKYPDQFASFDGRNVEDIFSQIQEAIVLKSPDDFSCLRCACTCPTASQTALQTESSSLTQSGSGDPARSRTLQQSVTSRDAQISAASPLREVADLGEAPPGGAGRRGRRSEQGSGDTQTALPPSVQFINNVKESFFLVAEYAPEHIAQNDTRHSHYHNEYDKIHKASTTLHIASLVILSVMVIEVSSDRGMRA</sequence>
<name>A0A2T7PKW6_POMCA</name>
<dbReference type="OrthoDB" id="427456at2759"/>
<dbReference type="EMBL" id="PZQS01000003">
    <property type="protein sequence ID" value="PVD34027.1"/>
    <property type="molecule type" value="Genomic_DNA"/>
</dbReference>
<keyword evidence="4" id="KW-1185">Reference proteome</keyword>
<feature type="region of interest" description="Disordered" evidence="1">
    <location>
        <begin position="112"/>
        <end position="183"/>
    </location>
</feature>
<proteinExistence type="predicted"/>
<comment type="caution">
    <text evidence="3">The sequence shown here is derived from an EMBL/GenBank/DDBJ whole genome shotgun (WGS) entry which is preliminary data.</text>
</comment>
<dbReference type="AlphaFoldDB" id="A0A2T7PKW6"/>
<reference evidence="3 4" key="1">
    <citation type="submission" date="2018-04" db="EMBL/GenBank/DDBJ databases">
        <title>The genome of golden apple snail Pomacea canaliculata provides insight into stress tolerance and invasive adaptation.</title>
        <authorList>
            <person name="Liu C."/>
            <person name="Liu B."/>
            <person name="Ren Y."/>
            <person name="Zhang Y."/>
            <person name="Wang H."/>
            <person name="Li S."/>
            <person name="Jiang F."/>
            <person name="Yin L."/>
            <person name="Zhang G."/>
            <person name="Qian W."/>
            <person name="Fan W."/>
        </authorList>
    </citation>
    <scope>NUCLEOTIDE SEQUENCE [LARGE SCALE GENOMIC DNA]</scope>
    <source>
        <strain evidence="3">SZHN2017</strain>
        <tissue evidence="3">Muscle</tissue>
    </source>
</reference>
<keyword evidence="2" id="KW-0812">Transmembrane</keyword>
<dbReference type="Proteomes" id="UP000245119">
    <property type="component" value="Linkage Group LG3"/>
</dbReference>
<protein>
    <submittedName>
        <fullName evidence="3">Uncharacterized protein</fullName>
    </submittedName>
</protein>